<protein>
    <submittedName>
        <fullName evidence="2">Uncharacterized protein</fullName>
    </submittedName>
</protein>
<dbReference type="WBParaSite" id="PSAMB.scaffold17676size1076.g37369.t1">
    <property type="protein sequence ID" value="PSAMB.scaffold17676size1076.g37369.t1"/>
    <property type="gene ID" value="PSAMB.scaffold17676size1076.g37369"/>
</dbReference>
<name>A0A914VB70_9BILA</name>
<sequence>MEEDGTEGDEDGVIVEEDGIGLDEEAVIVEDDEGKVEVAIEDDVGGVTVVEGGGGGINPQIAAFNWAAKKLSVGRTPKSVANVLLAPDASEESMVWLAEGPIPTTMIVWLLFFN</sequence>
<reference evidence="2" key="1">
    <citation type="submission" date="2022-11" db="UniProtKB">
        <authorList>
            <consortium name="WormBaseParasite"/>
        </authorList>
    </citation>
    <scope>IDENTIFICATION</scope>
</reference>
<keyword evidence="1" id="KW-1185">Reference proteome</keyword>
<organism evidence="1 2">
    <name type="scientific">Plectus sambesii</name>
    <dbReference type="NCBI Taxonomy" id="2011161"/>
    <lineage>
        <taxon>Eukaryota</taxon>
        <taxon>Metazoa</taxon>
        <taxon>Ecdysozoa</taxon>
        <taxon>Nematoda</taxon>
        <taxon>Chromadorea</taxon>
        <taxon>Plectida</taxon>
        <taxon>Plectina</taxon>
        <taxon>Plectoidea</taxon>
        <taxon>Plectidae</taxon>
        <taxon>Plectus</taxon>
    </lineage>
</organism>
<evidence type="ECO:0000313" key="2">
    <source>
        <dbReference type="WBParaSite" id="PSAMB.scaffold17676size1076.g37369.t1"/>
    </source>
</evidence>
<proteinExistence type="predicted"/>
<dbReference type="Proteomes" id="UP000887566">
    <property type="component" value="Unplaced"/>
</dbReference>
<accession>A0A914VB70</accession>
<dbReference type="AlphaFoldDB" id="A0A914VB70"/>
<evidence type="ECO:0000313" key="1">
    <source>
        <dbReference type="Proteomes" id="UP000887566"/>
    </source>
</evidence>